<evidence type="ECO:0000313" key="8">
    <source>
        <dbReference type="Proteomes" id="UP000004001"/>
    </source>
</evidence>
<proteinExistence type="inferred from homology"/>
<dbReference type="eggNOG" id="COG0365">
    <property type="taxonomic scope" value="Bacteria"/>
</dbReference>
<evidence type="ECO:0000259" key="5">
    <source>
        <dbReference type="Pfam" id="PF00501"/>
    </source>
</evidence>
<evidence type="ECO:0000313" key="7">
    <source>
        <dbReference type="EMBL" id="EFA96964.1"/>
    </source>
</evidence>
<dbReference type="Gene3D" id="3.40.50.12780">
    <property type="entry name" value="N-terminal domain of ligase-like"/>
    <property type="match status" value="1"/>
</dbReference>
<keyword evidence="2" id="KW-0436">Ligase</keyword>
<dbReference type="Pfam" id="PF00501">
    <property type="entry name" value="AMP-binding"/>
    <property type="match status" value="1"/>
</dbReference>
<dbReference type="GO" id="GO:0004321">
    <property type="term" value="F:fatty-acyl-CoA synthase activity"/>
    <property type="evidence" value="ECO:0007669"/>
    <property type="project" value="TreeGrafter"/>
</dbReference>
<dbReference type="GO" id="GO:0006637">
    <property type="term" value="P:acyl-CoA metabolic process"/>
    <property type="evidence" value="ECO:0007669"/>
    <property type="project" value="TreeGrafter"/>
</dbReference>
<dbReference type="RefSeq" id="WP_008124854.1">
    <property type="nucleotide sequence ID" value="NZ_ADEF01000048.1"/>
</dbReference>
<dbReference type="InterPro" id="IPR051087">
    <property type="entry name" value="Mitochondrial_ACSM"/>
</dbReference>
<comment type="caution">
    <text evidence="7">The sequence shown here is derived from an EMBL/GenBank/DDBJ whole genome shotgun (WGS) entry which is preliminary data.</text>
</comment>
<organism evidence="7 8">
    <name type="scientific">Hoylesella timonensis CRIS 5C-B1</name>
    <dbReference type="NCBI Taxonomy" id="679189"/>
    <lineage>
        <taxon>Bacteria</taxon>
        <taxon>Pseudomonadati</taxon>
        <taxon>Bacteroidota</taxon>
        <taxon>Bacteroidia</taxon>
        <taxon>Bacteroidales</taxon>
        <taxon>Prevotellaceae</taxon>
        <taxon>Hoylesella</taxon>
    </lineage>
</organism>
<dbReference type="FunFam" id="3.30.300.30:FF:000005">
    <property type="entry name" value="Acyl-coenzyme A synthetase ACSM5, mitochondrial"/>
    <property type="match status" value="1"/>
</dbReference>
<dbReference type="InterPro" id="IPR020845">
    <property type="entry name" value="AMP-binding_CS"/>
</dbReference>
<accession>D1W0P8</accession>
<keyword evidence="3" id="KW-0547">Nucleotide-binding</keyword>
<dbReference type="GO" id="GO:0005524">
    <property type="term" value="F:ATP binding"/>
    <property type="evidence" value="ECO:0007669"/>
    <property type="project" value="UniProtKB-KW"/>
</dbReference>
<dbReference type="AlphaFoldDB" id="D1W0P8"/>
<evidence type="ECO:0000256" key="2">
    <source>
        <dbReference type="ARBA" id="ARBA00022598"/>
    </source>
</evidence>
<evidence type="ECO:0000256" key="3">
    <source>
        <dbReference type="ARBA" id="ARBA00022741"/>
    </source>
</evidence>
<dbReference type="PANTHER" id="PTHR43605">
    <property type="entry name" value="ACYL-COENZYME A SYNTHETASE"/>
    <property type="match status" value="1"/>
</dbReference>
<dbReference type="InterPro" id="IPR025110">
    <property type="entry name" value="AMP-bd_C"/>
</dbReference>
<dbReference type="PROSITE" id="PS00455">
    <property type="entry name" value="AMP_BINDING"/>
    <property type="match status" value="1"/>
</dbReference>
<dbReference type="GO" id="GO:0006633">
    <property type="term" value="P:fatty acid biosynthetic process"/>
    <property type="evidence" value="ECO:0007669"/>
    <property type="project" value="TreeGrafter"/>
</dbReference>
<comment type="similarity">
    <text evidence="1">Belongs to the ATP-dependent AMP-binding enzyme family.</text>
</comment>
<reference evidence="7 8" key="1">
    <citation type="submission" date="2009-12" db="EMBL/GenBank/DDBJ databases">
        <title>Genome Sequence of Prevotella timonensis CRIS 5C-B1.</title>
        <authorList>
            <person name="Durkin A.S."/>
            <person name="Madupu R."/>
            <person name="Torralba M."/>
            <person name="Methe B."/>
            <person name="Sutton G."/>
            <person name="Strausberg R.L."/>
            <person name="Nelson K.E."/>
        </authorList>
    </citation>
    <scope>NUCLEOTIDE SEQUENCE [LARGE SCALE GENOMIC DNA]</scope>
    <source>
        <strain evidence="7 8">CRIS 5C-B1</strain>
    </source>
</reference>
<evidence type="ECO:0000256" key="1">
    <source>
        <dbReference type="ARBA" id="ARBA00006432"/>
    </source>
</evidence>
<dbReference type="GO" id="GO:0015645">
    <property type="term" value="F:fatty acid ligase activity"/>
    <property type="evidence" value="ECO:0007669"/>
    <property type="project" value="TreeGrafter"/>
</dbReference>
<dbReference type="Proteomes" id="UP000004001">
    <property type="component" value="Unassembled WGS sequence"/>
</dbReference>
<dbReference type="InterPro" id="IPR000873">
    <property type="entry name" value="AMP-dep_synth/lig_dom"/>
</dbReference>
<sequence length="554" mass="63711">MVERFLTQISFTSEEDFKANLHFKVPENFNFAYDVMDVWAEERPDKLALLWTNEQGAELRFTFQDLKEQTDQTAAYFQSLGIGHGDKVMLILKRHYQWWLAMLGLHKLGAVAIPATHMLTTHDIIYRNQRASVKAIVCADDTYIIEQIRAALPKSPTVETVISIGETVHPDFHNWEKEWKQAPPFVRPKYVNTNEDTMLMYFTSGTSGEPKMVAHDFLYALGHITTGVYWHNLQEDSIHLTVADTGWGKAVWGKLYGQWFAGAVVFVYDHEKFNAPSLMRQMEKYHITSFCAPPTVYRFMIREDFSKYDLSALRYCTTAGEALNPAVYQKFFQLTGIQLMEGFGQTETTMTLGTFPWQTPKPGSMGKPNPQYDVQLLRSDDTQCEDGEKGEICIYIGNKKPIGLFKGYYRDQNLTLKIWHHGYYHTGDMAWRDQDGYYWFVGRSDDVIKSSGYRIGPFEVESALMTHPAVVECAITGVPDDIRGMVVKATVVLADEWKSKADDTLIKELQNHVKHETAPYKYPRVIEFVDELPKTISGKIRRVEIREKDNQKKS</sequence>
<dbReference type="Gene3D" id="3.30.300.30">
    <property type="match status" value="1"/>
</dbReference>
<dbReference type="GO" id="GO:0016405">
    <property type="term" value="F:CoA-ligase activity"/>
    <property type="evidence" value="ECO:0007669"/>
    <property type="project" value="UniProtKB-ARBA"/>
</dbReference>
<evidence type="ECO:0000256" key="4">
    <source>
        <dbReference type="ARBA" id="ARBA00022840"/>
    </source>
</evidence>
<dbReference type="InterPro" id="IPR042099">
    <property type="entry name" value="ANL_N_sf"/>
</dbReference>
<gene>
    <name evidence="7" type="ORF">HMPREF9019_1182</name>
</gene>
<keyword evidence="4" id="KW-0067">ATP-binding</keyword>
<dbReference type="InterPro" id="IPR045851">
    <property type="entry name" value="AMP-bd_C_sf"/>
</dbReference>
<feature type="domain" description="AMP-binding enzyme C-terminal" evidence="6">
    <location>
        <begin position="459"/>
        <end position="539"/>
    </location>
</feature>
<dbReference type="PANTHER" id="PTHR43605:SF10">
    <property type="entry name" value="ACYL-COA SYNTHETASE MEDIUM CHAIN FAMILY MEMBER 3"/>
    <property type="match status" value="1"/>
</dbReference>
<dbReference type="EMBL" id="ADEF01000048">
    <property type="protein sequence ID" value="EFA96964.1"/>
    <property type="molecule type" value="Genomic_DNA"/>
</dbReference>
<keyword evidence="8" id="KW-1185">Reference proteome</keyword>
<dbReference type="SUPFAM" id="SSF56801">
    <property type="entry name" value="Acetyl-CoA synthetase-like"/>
    <property type="match status" value="1"/>
</dbReference>
<name>D1W0P8_9BACT</name>
<dbReference type="Pfam" id="PF13193">
    <property type="entry name" value="AMP-binding_C"/>
    <property type="match status" value="1"/>
</dbReference>
<feature type="domain" description="AMP-dependent synthetase/ligase" evidence="5">
    <location>
        <begin position="38"/>
        <end position="409"/>
    </location>
</feature>
<protein>
    <submittedName>
        <fullName evidence="7">AMP-binding enzyme</fullName>
    </submittedName>
</protein>
<evidence type="ECO:0000259" key="6">
    <source>
        <dbReference type="Pfam" id="PF13193"/>
    </source>
</evidence>